<dbReference type="AlphaFoldDB" id="A0A0L0DF94"/>
<gene>
    <name evidence="1" type="ORF">AMSG_06998</name>
</gene>
<reference evidence="1 2" key="1">
    <citation type="submission" date="2010-05" db="EMBL/GenBank/DDBJ databases">
        <title>The Genome Sequence of Thecamonas trahens ATCC 50062.</title>
        <authorList>
            <consortium name="The Broad Institute Genome Sequencing Platform"/>
            <person name="Russ C."/>
            <person name="Cuomo C."/>
            <person name="Shea T."/>
            <person name="Young S.K."/>
            <person name="Zeng Q."/>
            <person name="Koehrsen M."/>
            <person name="Haas B."/>
            <person name="Borodovsky M."/>
            <person name="Guigo R."/>
            <person name="Alvarado L."/>
            <person name="Berlin A."/>
            <person name="Bochicchio J."/>
            <person name="Borenstein D."/>
            <person name="Chapman S."/>
            <person name="Chen Z."/>
            <person name="Freedman E."/>
            <person name="Gellesch M."/>
            <person name="Goldberg J."/>
            <person name="Griggs A."/>
            <person name="Gujja S."/>
            <person name="Heilman E."/>
            <person name="Heiman D."/>
            <person name="Hepburn T."/>
            <person name="Howarth C."/>
            <person name="Jen D."/>
            <person name="Larson L."/>
            <person name="Mehta T."/>
            <person name="Park D."/>
            <person name="Pearson M."/>
            <person name="Roberts A."/>
            <person name="Saif S."/>
            <person name="Shenoy N."/>
            <person name="Sisk P."/>
            <person name="Stolte C."/>
            <person name="Sykes S."/>
            <person name="Thomson T."/>
            <person name="Walk T."/>
            <person name="White J."/>
            <person name="Yandava C."/>
            <person name="Burger G."/>
            <person name="Gray M.W."/>
            <person name="Holland P.W.H."/>
            <person name="King N."/>
            <person name="Lang F.B.F."/>
            <person name="Roger A.J."/>
            <person name="Ruiz-Trillo I."/>
            <person name="Lander E."/>
            <person name="Nusbaum C."/>
        </authorList>
    </citation>
    <scope>NUCLEOTIDE SEQUENCE [LARGE SCALE GENOMIC DNA]</scope>
    <source>
        <strain evidence="1 2">ATCC 50062</strain>
    </source>
</reference>
<name>A0A0L0DF94_THETB</name>
<organism evidence="1 2">
    <name type="scientific">Thecamonas trahens ATCC 50062</name>
    <dbReference type="NCBI Taxonomy" id="461836"/>
    <lineage>
        <taxon>Eukaryota</taxon>
        <taxon>Apusozoa</taxon>
        <taxon>Apusomonadida</taxon>
        <taxon>Apusomonadidae</taxon>
        <taxon>Thecamonas</taxon>
    </lineage>
</organism>
<dbReference type="Proteomes" id="UP000054408">
    <property type="component" value="Unassembled WGS sequence"/>
</dbReference>
<sequence>MSSPPAPDTLVPKADNEAVEADIATMLGALVVALEGSSSKSLAGLAPAPPPAHPHAPAMAALCVALFGSAAPVARDSAPHAVHASLLLAAGALGLPHGALATGRCCGGWSTWSV</sequence>
<dbReference type="EMBL" id="GL349464">
    <property type="protein sequence ID" value="KNC51022.1"/>
    <property type="molecule type" value="Genomic_DNA"/>
</dbReference>
<dbReference type="GeneID" id="25566039"/>
<keyword evidence="2" id="KW-1185">Reference proteome</keyword>
<evidence type="ECO:0000313" key="2">
    <source>
        <dbReference type="Proteomes" id="UP000054408"/>
    </source>
</evidence>
<dbReference type="RefSeq" id="XP_013756489.1">
    <property type="nucleotide sequence ID" value="XM_013901035.1"/>
</dbReference>
<evidence type="ECO:0000313" key="1">
    <source>
        <dbReference type="EMBL" id="KNC51022.1"/>
    </source>
</evidence>
<proteinExistence type="predicted"/>
<protein>
    <submittedName>
        <fullName evidence="1">Uncharacterized protein</fullName>
    </submittedName>
</protein>
<accession>A0A0L0DF94</accession>